<dbReference type="Pfam" id="PF01361">
    <property type="entry name" value="Tautomerase"/>
    <property type="match status" value="1"/>
</dbReference>
<dbReference type="HOGENOM" id="CLU_183611_0_1_11"/>
<sequence>MPHVNIKHFPTPVDAEQSARLVAAITAALQENLGCTEDAVSIALEPVDPDQWNERVYQPEIVQRAELLHKQPNY</sequence>
<dbReference type="InterPro" id="IPR004370">
    <property type="entry name" value="4-OT-like_dom"/>
</dbReference>
<name>A0A066YQR4_9ACTN</name>
<evidence type="ECO:0000256" key="1">
    <source>
        <dbReference type="ARBA" id="ARBA00023235"/>
    </source>
</evidence>
<reference evidence="3 4" key="1">
    <citation type="submission" date="2014-05" db="EMBL/GenBank/DDBJ databases">
        <title>Draft Genome Sequence of Kitasatospora cheerisanensis KCTC 2395.</title>
        <authorList>
            <person name="Nam D.H."/>
        </authorList>
    </citation>
    <scope>NUCLEOTIDE SEQUENCE [LARGE SCALE GENOMIC DNA]</scope>
    <source>
        <strain evidence="3 4">KCTC 2395</strain>
    </source>
</reference>
<keyword evidence="4" id="KW-1185">Reference proteome</keyword>
<dbReference type="SUPFAM" id="SSF55331">
    <property type="entry name" value="Tautomerase/MIF"/>
    <property type="match status" value="1"/>
</dbReference>
<protein>
    <submittedName>
        <fullName evidence="3">Tyrocidine synthetase TycC family protein</fullName>
    </submittedName>
</protein>
<organism evidence="3 4">
    <name type="scientific">Kitasatospora cheerisanensis KCTC 2395</name>
    <dbReference type="NCBI Taxonomy" id="1348663"/>
    <lineage>
        <taxon>Bacteria</taxon>
        <taxon>Bacillati</taxon>
        <taxon>Actinomycetota</taxon>
        <taxon>Actinomycetes</taxon>
        <taxon>Kitasatosporales</taxon>
        <taxon>Streptomycetaceae</taxon>
        <taxon>Kitasatospora</taxon>
    </lineage>
</organism>
<evidence type="ECO:0000313" key="3">
    <source>
        <dbReference type="EMBL" id="KDN83893.1"/>
    </source>
</evidence>
<dbReference type="AlphaFoldDB" id="A0A066YQR4"/>
<proteinExistence type="predicted"/>
<dbReference type="GO" id="GO:0016853">
    <property type="term" value="F:isomerase activity"/>
    <property type="evidence" value="ECO:0007669"/>
    <property type="project" value="UniProtKB-KW"/>
</dbReference>
<evidence type="ECO:0000313" key="4">
    <source>
        <dbReference type="Proteomes" id="UP000027178"/>
    </source>
</evidence>
<dbReference type="Proteomes" id="UP000027178">
    <property type="component" value="Unassembled WGS sequence"/>
</dbReference>
<dbReference type="RefSeq" id="WP_035865244.1">
    <property type="nucleotide sequence ID" value="NZ_KK853997.1"/>
</dbReference>
<dbReference type="eggNOG" id="COG1942">
    <property type="taxonomic scope" value="Bacteria"/>
</dbReference>
<evidence type="ECO:0000259" key="2">
    <source>
        <dbReference type="Pfam" id="PF01361"/>
    </source>
</evidence>
<feature type="domain" description="4-oxalocrotonate tautomerase-like" evidence="2">
    <location>
        <begin position="2"/>
        <end position="52"/>
    </location>
</feature>
<dbReference type="EMBL" id="JNBY01000094">
    <property type="protein sequence ID" value="KDN83893.1"/>
    <property type="molecule type" value="Genomic_DNA"/>
</dbReference>
<gene>
    <name evidence="3" type="ORF">KCH_45420</name>
</gene>
<accession>A0A066YQR4</accession>
<comment type="caution">
    <text evidence="3">The sequence shown here is derived from an EMBL/GenBank/DDBJ whole genome shotgun (WGS) entry which is preliminary data.</text>
</comment>
<dbReference type="PATRIC" id="fig|1348663.4.peg.4383"/>
<keyword evidence="1" id="KW-0413">Isomerase</keyword>
<dbReference type="Gene3D" id="3.30.429.10">
    <property type="entry name" value="Macrophage Migration Inhibitory Factor"/>
    <property type="match status" value="1"/>
</dbReference>
<dbReference type="OrthoDB" id="3395834at2"/>
<dbReference type="InterPro" id="IPR014347">
    <property type="entry name" value="Tautomerase/MIF_sf"/>
</dbReference>